<evidence type="ECO:0000256" key="1">
    <source>
        <dbReference type="SAM" id="MobiDB-lite"/>
    </source>
</evidence>
<proteinExistence type="predicted"/>
<evidence type="ECO:0000313" key="3">
    <source>
        <dbReference type="Proteomes" id="UP001152484"/>
    </source>
</evidence>
<sequence>MHGTVDPREFMKGATPELDRAFLSRLDDEALDSKILRSSLTACIALGEQARRVETLRLQKAQQDETLKKLVHDNAAAVRDMSRLEETLWQERAEAEKAQTEARAKGMAEDEKTAAEAAKKAAEDAEDAAAAKEGAVAKAQEDAVVAFTAEGWKAEDQKQWLASVVEATVDYWVGSPSAEWLARKGKEYYDRGEFFTQALVYRRLARHYGADSKEFALATYGLPPFSLTLESPSLRMLKGQILRILC</sequence>
<comment type="caution">
    <text evidence="2">The sequence shown here is derived from an EMBL/GenBank/DDBJ whole genome shotgun (WGS) entry which is preliminary data.</text>
</comment>
<dbReference type="Proteomes" id="UP001152484">
    <property type="component" value="Unassembled WGS sequence"/>
</dbReference>
<dbReference type="AlphaFoldDB" id="A0A9P0ZXT0"/>
<reference evidence="2" key="1">
    <citation type="submission" date="2022-07" db="EMBL/GenBank/DDBJ databases">
        <authorList>
            <person name="Macas J."/>
            <person name="Novak P."/>
            <person name="Neumann P."/>
        </authorList>
    </citation>
    <scope>NUCLEOTIDE SEQUENCE</scope>
</reference>
<gene>
    <name evidence="2" type="ORF">CEURO_LOCUS20473</name>
</gene>
<protein>
    <submittedName>
        <fullName evidence="2">Uncharacterized protein</fullName>
    </submittedName>
</protein>
<evidence type="ECO:0000313" key="2">
    <source>
        <dbReference type="EMBL" id="CAH9114645.1"/>
    </source>
</evidence>
<organism evidence="2 3">
    <name type="scientific">Cuscuta europaea</name>
    <name type="common">European dodder</name>
    <dbReference type="NCBI Taxonomy" id="41803"/>
    <lineage>
        <taxon>Eukaryota</taxon>
        <taxon>Viridiplantae</taxon>
        <taxon>Streptophyta</taxon>
        <taxon>Embryophyta</taxon>
        <taxon>Tracheophyta</taxon>
        <taxon>Spermatophyta</taxon>
        <taxon>Magnoliopsida</taxon>
        <taxon>eudicotyledons</taxon>
        <taxon>Gunneridae</taxon>
        <taxon>Pentapetalae</taxon>
        <taxon>asterids</taxon>
        <taxon>lamiids</taxon>
        <taxon>Solanales</taxon>
        <taxon>Convolvulaceae</taxon>
        <taxon>Cuscuteae</taxon>
        <taxon>Cuscuta</taxon>
        <taxon>Cuscuta subgen. Cuscuta</taxon>
    </lineage>
</organism>
<accession>A0A9P0ZXT0</accession>
<dbReference type="EMBL" id="CAMAPE010000065">
    <property type="protein sequence ID" value="CAH9114645.1"/>
    <property type="molecule type" value="Genomic_DNA"/>
</dbReference>
<feature type="region of interest" description="Disordered" evidence="1">
    <location>
        <begin position="102"/>
        <end position="121"/>
    </location>
</feature>
<keyword evidence="3" id="KW-1185">Reference proteome</keyword>
<name>A0A9P0ZXT0_CUSEU</name>